<protein>
    <submittedName>
        <fullName evidence="1">Nucleoid-associated protein</fullName>
    </submittedName>
</protein>
<proteinExistence type="predicted"/>
<keyword evidence="2" id="KW-1185">Reference proteome</keyword>
<gene>
    <name evidence="1" type="ORF">H8L47_28865</name>
</gene>
<dbReference type="Proteomes" id="UP000646911">
    <property type="component" value="Unassembled WGS sequence"/>
</dbReference>
<accession>A0ABR6ZJY9</accession>
<reference evidence="1 2" key="1">
    <citation type="submission" date="2020-08" db="EMBL/GenBank/DDBJ databases">
        <title>Novel species isolated from subtropical streams in China.</title>
        <authorList>
            <person name="Lu H."/>
        </authorList>
    </citation>
    <scope>NUCLEOTIDE SEQUENCE [LARGE SCALE GENOMIC DNA]</scope>
    <source>
        <strain evidence="1 2">NL8W</strain>
    </source>
</reference>
<name>A0ABR6ZJY9_9BURK</name>
<evidence type="ECO:0000313" key="1">
    <source>
        <dbReference type="EMBL" id="MBC3911582.1"/>
    </source>
</evidence>
<comment type="caution">
    <text evidence="1">The sequence shown here is derived from an EMBL/GenBank/DDBJ whole genome shotgun (WGS) entry which is preliminary data.</text>
</comment>
<dbReference type="RefSeq" id="WP_186957285.1">
    <property type="nucleotide sequence ID" value="NZ_JACOFX010000042.1"/>
</dbReference>
<dbReference type="Pfam" id="PF04245">
    <property type="entry name" value="NA37"/>
    <property type="match status" value="1"/>
</dbReference>
<organism evidence="1 2">
    <name type="scientific">Undibacterium umbellatum</name>
    <dbReference type="NCBI Taxonomy" id="2762300"/>
    <lineage>
        <taxon>Bacteria</taxon>
        <taxon>Pseudomonadati</taxon>
        <taxon>Pseudomonadota</taxon>
        <taxon>Betaproteobacteria</taxon>
        <taxon>Burkholderiales</taxon>
        <taxon>Oxalobacteraceae</taxon>
        <taxon>Undibacterium</taxon>
    </lineage>
</organism>
<dbReference type="InterPro" id="IPR007358">
    <property type="entry name" value="Nucleoid_associated_NdpA"/>
</dbReference>
<dbReference type="EMBL" id="JACOFX010000042">
    <property type="protein sequence ID" value="MBC3911582.1"/>
    <property type="molecule type" value="Genomic_DNA"/>
</dbReference>
<sequence>MQLINFSVDRIIIHQIFRNDDDGRKVAPTQSHEYTRFDGAAVAAFKGRVIDAIGVGSKAVEMEIVDLGSNGLPALIDKMADQNDDDFAPSSFDIAQKLNSAQHQRSIPGGIVVVFSGQYGASGKRYLGIIKADIHSAYEKKVDKRTNEISLKFVEEVLLTPSSRLYKTAVFLEKSDWHHLDTNLNNKWVVMVSDSQISQSDGKAAALYFYSSFLGCGYPQTSARTTKQFYDSTISFISDLDIPEAKKTDLLSALNTYLRVDASSTISADEFADRYFDLDTKDSFKSHLDDAGLPDTAFTKDIAHIESKLKIRRLNFSKNVKISAPSDVFKDSITFETIDGDLDATGAPAEWTKIIIKDRITHQE</sequence>
<evidence type="ECO:0000313" key="2">
    <source>
        <dbReference type="Proteomes" id="UP000646911"/>
    </source>
</evidence>